<name>A0A7R8ZH17_9CRUS</name>
<proteinExistence type="inferred from homology"/>
<dbReference type="GO" id="GO:0005509">
    <property type="term" value="F:calcium ion binding"/>
    <property type="evidence" value="ECO:0007669"/>
    <property type="project" value="InterPro"/>
</dbReference>
<dbReference type="GO" id="GO:0003677">
    <property type="term" value="F:DNA binding"/>
    <property type="evidence" value="ECO:0007669"/>
    <property type="project" value="UniProtKB-KW"/>
</dbReference>
<evidence type="ECO:0000256" key="9">
    <source>
        <dbReference type="ARBA" id="ARBA00022658"/>
    </source>
</evidence>
<feature type="compositionally biased region" description="Basic and acidic residues" evidence="16">
    <location>
        <begin position="573"/>
        <end position="582"/>
    </location>
</feature>
<gene>
    <name evidence="18" type="ORF">CTOB1V02_LOCUS1370</name>
</gene>
<keyword evidence="13" id="KW-0333">Golgi apparatus</keyword>
<protein>
    <submittedName>
        <fullName evidence="18">Uncharacterized protein</fullName>
    </submittedName>
</protein>
<dbReference type="InterPro" id="IPR002048">
    <property type="entry name" value="EF_hand_dom"/>
</dbReference>
<keyword evidence="10 17" id="KW-0732">Signal</keyword>
<dbReference type="Pfam" id="PF25434">
    <property type="entry name" value="NUCB1_N"/>
    <property type="match status" value="1"/>
</dbReference>
<evidence type="ECO:0000256" key="6">
    <source>
        <dbReference type="ARBA" id="ARBA00022490"/>
    </source>
</evidence>
<comment type="similarity">
    <text evidence="5">Belongs to the nucleobindin family.</text>
</comment>
<feature type="compositionally biased region" description="Pro residues" evidence="16">
    <location>
        <begin position="534"/>
        <end position="543"/>
    </location>
</feature>
<dbReference type="InterPro" id="IPR057576">
    <property type="entry name" value="NUCB1_N"/>
</dbReference>
<feature type="compositionally biased region" description="Basic residues" evidence="16">
    <location>
        <begin position="204"/>
        <end position="218"/>
    </location>
</feature>
<feature type="compositionally biased region" description="Low complexity" evidence="16">
    <location>
        <begin position="484"/>
        <end position="493"/>
    </location>
</feature>
<evidence type="ECO:0000256" key="17">
    <source>
        <dbReference type="SAM" id="SignalP"/>
    </source>
</evidence>
<feature type="compositionally biased region" description="Low complexity" evidence="16">
    <location>
        <begin position="507"/>
        <end position="526"/>
    </location>
</feature>
<feature type="region of interest" description="Disordered" evidence="16">
    <location>
        <begin position="185"/>
        <end position="218"/>
    </location>
</feature>
<feature type="compositionally biased region" description="Basic and acidic residues" evidence="16">
    <location>
        <begin position="185"/>
        <end position="203"/>
    </location>
</feature>
<keyword evidence="8" id="KW-0597">Phosphoprotein</keyword>
<keyword evidence="6" id="KW-0963">Cytoplasm</keyword>
<dbReference type="GO" id="GO:0016020">
    <property type="term" value="C:membrane"/>
    <property type="evidence" value="ECO:0007669"/>
    <property type="project" value="UniProtKB-SubCell"/>
</dbReference>
<keyword evidence="7" id="KW-0964">Secreted</keyword>
<evidence type="ECO:0000256" key="10">
    <source>
        <dbReference type="ARBA" id="ARBA00022729"/>
    </source>
</evidence>
<evidence type="ECO:0000256" key="12">
    <source>
        <dbReference type="ARBA" id="ARBA00022837"/>
    </source>
</evidence>
<evidence type="ECO:0000256" key="4">
    <source>
        <dbReference type="ARBA" id="ARBA00004613"/>
    </source>
</evidence>
<dbReference type="CDD" id="cd00051">
    <property type="entry name" value="EFh"/>
    <property type="match status" value="1"/>
</dbReference>
<feature type="compositionally biased region" description="Low complexity" evidence="16">
    <location>
        <begin position="375"/>
        <end position="411"/>
    </location>
</feature>
<keyword evidence="12" id="KW-0106">Calcium</keyword>
<dbReference type="GO" id="GO:0005085">
    <property type="term" value="F:guanyl-nucleotide exchange factor activity"/>
    <property type="evidence" value="ECO:0007669"/>
    <property type="project" value="UniProtKB-KW"/>
</dbReference>
<feature type="chain" id="PRO_5043433922" evidence="17">
    <location>
        <begin position="23"/>
        <end position="582"/>
    </location>
</feature>
<dbReference type="Pfam" id="PF13499">
    <property type="entry name" value="EF-hand_7"/>
    <property type="match status" value="1"/>
</dbReference>
<organism evidence="18">
    <name type="scientific">Cyprideis torosa</name>
    <dbReference type="NCBI Taxonomy" id="163714"/>
    <lineage>
        <taxon>Eukaryota</taxon>
        <taxon>Metazoa</taxon>
        <taxon>Ecdysozoa</taxon>
        <taxon>Arthropoda</taxon>
        <taxon>Crustacea</taxon>
        <taxon>Oligostraca</taxon>
        <taxon>Ostracoda</taxon>
        <taxon>Podocopa</taxon>
        <taxon>Podocopida</taxon>
        <taxon>Cytherocopina</taxon>
        <taxon>Cytheroidea</taxon>
        <taxon>Cytherideidae</taxon>
        <taxon>Cyprideis</taxon>
    </lineage>
</organism>
<evidence type="ECO:0000256" key="8">
    <source>
        <dbReference type="ARBA" id="ARBA00022553"/>
    </source>
</evidence>
<comment type="subcellular location">
    <subcellularLocation>
        <location evidence="2">Cytoplasm</location>
    </subcellularLocation>
    <subcellularLocation>
        <location evidence="3">Golgi apparatus</location>
    </subcellularLocation>
    <subcellularLocation>
        <location evidence="1">Membrane</location>
        <topology evidence="1">Peripheral membrane protein</topology>
    </subcellularLocation>
    <subcellularLocation>
        <location evidence="4">Secreted</location>
    </subcellularLocation>
</comment>
<dbReference type="OrthoDB" id="5982823at2759"/>
<dbReference type="SUPFAM" id="SSF47473">
    <property type="entry name" value="EF-hand"/>
    <property type="match status" value="1"/>
</dbReference>
<dbReference type="GO" id="GO:0005794">
    <property type="term" value="C:Golgi apparatus"/>
    <property type="evidence" value="ECO:0007669"/>
    <property type="project" value="UniProtKB-SubCell"/>
</dbReference>
<evidence type="ECO:0000256" key="5">
    <source>
        <dbReference type="ARBA" id="ARBA00008063"/>
    </source>
</evidence>
<feature type="compositionally biased region" description="Low complexity" evidence="16">
    <location>
        <begin position="419"/>
        <end position="453"/>
    </location>
</feature>
<feature type="signal peptide" evidence="17">
    <location>
        <begin position="1"/>
        <end position="22"/>
    </location>
</feature>
<dbReference type="AlphaFoldDB" id="A0A7R8ZH17"/>
<sequence>MRSIVIATLMFAVMVTAPPVEKKKPKVPEEAHGEVPPDSDVSGWSDLEIEYKRYLQEVVSVLEADPKFRKKLEEAPAEDIRSGAVVQHLGLVDPKVRSQLDELKRQEVERLRHLAMQQYEQSQGIDKRHLKVPAHVDVTRHGFNEEDLHKLIKSTTKDLEEADKKRKDEFKKYEMEKKFQYDEELRKAKDEEERKKLKEEHEKKIQRHKDHPKLHHPGSKAQLEEAWEKQDHMDPGNFDLRTMFMMHDLDGNGYLDEDETKVLFFNEVKKLYDPNDEADDLHERDEELERMREHVFKETDANRDRLISLEEFLSYSKQPEFEDDPAWEGIEEEAFYTDEELQAYEQMRRQELERQGIYYPPLPGNAIDQGHHPGPHSGYHPDPNHPLNDPNHPLNDPNHPNHPSNDPNHPLNDPDHPMNDPNHPMNDPNHPANIQYVQEHQRQQQQQQQYQQQQGGGYAQGQPPVRQIAPGIHVQESRNHDGRQQGQYNQGQQIAPGIHRGPPPPQQQQVNQQAQQQQQEQQQNAPSNAGAPDKQPPQAPPPQAKSNVGNAAPPPQAPKIVSREVDPNSIHSDLGKKQDSPK</sequence>
<evidence type="ECO:0000256" key="1">
    <source>
        <dbReference type="ARBA" id="ARBA00004170"/>
    </source>
</evidence>
<dbReference type="InterPro" id="IPR011992">
    <property type="entry name" value="EF-hand-dom_pair"/>
</dbReference>
<evidence type="ECO:0000256" key="14">
    <source>
        <dbReference type="ARBA" id="ARBA00023125"/>
    </source>
</evidence>
<evidence type="ECO:0000256" key="11">
    <source>
        <dbReference type="ARBA" id="ARBA00022737"/>
    </source>
</evidence>
<reference evidence="18" key="1">
    <citation type="submission" date="2020-11" db="EMBL/GenBank/DDBJ databases">
        <authorList>
            <person name="Tran Van P."/>
        </authorList>
    </citation>
    <scope>NUCLEOTIDE SEQUENCE</scope>
</reference>
<feature type="region of interest" description="Disordered" evidence="16">
    <location>
        <begin position="358"/>
        <end position="582"/>
    </location>
</feature>
<dbReference type="Gene3D" id="1.10.238.10">
    <property type="entry name" value="EF-hand"/>
    <property type="match status" value="1"/>
</dbReference>
<keyword evidence="11" id="KW-0677">Repeat</keyword>
<accession>A0A7R8ZH17</accession>
<dbReference type="EMBL" id="OB660192">
    <property type="protein sequence ID" value="CAD7223385.1"/>
    <property type="molecule type" value="Genomic_DNA"/>
</dbReference>
<evidence type="ECO:0000313" key="18">
    <source>
        <dbReference type="EMBL" id="CAD7223385.1"/>
    </source>
</evidence>
<dbReference type="GO" id="GO:0005793">
    <property type="term" value="C:endoplasmic reticulum-Golgi intermediate compartment"/>
    <property type="evidence" value="ECO:0007669"/>
    <property type="project" value="TreeGrafter"/>
</dbReference>
<evidence type="ECO:0000256" key="7">
    <source>
        <dbReference type="ARBA" id="ARBA00022525"/>
    </source>
</evidence>
<dbReference type="PROSITE" id="PS50222">
    <property type="entry name" value="EF_HAND_2"/>
    <property type="match status" value="1"/>
</dbReference>
<dbReference type="PANTHER" id="PTHR19237">
    <property type="entry name" value="NUCLEOBINDIN"/>
    <property type="match status" value="1"/>
</dbReference>
<dbReference type="PANTHER" id="PTHR19237:SF20">
    <property type="entry name" value="NUCLEOBINDIN 1"/>
    <property type="match status" value="1"/>
</dbReference>
<keyword evidence="14" id="KW-0238">DNA-binding</keyword>
<feature type="region of interest" description="Disordered" evidence="16">
    <location>
        <begin position="21"/>
        <end position="41"/>
    </location>
</feature>
<evidence type="ECO:0000256" key="3">
    <source>
        <dbReference type="ARBA" id="ARBA00004555"/>
    </source>
</evidence>
<keyword evidence="15" id="KW-0472">Membrane</keyword>
<evidence type="ECO:0000256" key="15">
    <source>
        <dbReference type="ARBA" id="ARBA00023136"/>
    </source>
</evidence>
<dbReference type="GO" id="GO:0070062">
    <property type="term" value="C:extracellular exosome"/>
    <property type="evidence" value="ECO:0007669"/>
    <property type="project" value="TreeGrafter"/>
</dbReference>
<evidence type="ECO:0000256" key="2">
    <source>
        <dbReference type="ARBA" id="ARBA00004496"/>
    </source>
</evidence>
<dbReference type="InterPro" id="IPR018247">
    <property type="entry name" value="EF_Hand_1_Ca_BS"/>
</dbReference>
<dbReference type="InterPro" id="IPR040250">
    <property type="entry name" value="Nucleobindin"/>
</dbReference>
<keyword evidence="9" id="KW-0344">Guanine-nucleotide releasing factor</keyword>
<evidence type="ECO:0000256" key="13">
    <source>
        <dbReference type="ARBA" id="ARBA00023034"/>
    </source>
</evidence>
<evidence type="ECO:0000256" key="16">
    <source>
        <dbReference type="SAM" id="MobiDB-lite"/>
    </source>
</evidence>
<dbReference type="PROSITE" id="PS00018">
    <property type="entry name" value="EF_HAND_1"/>
    <property type="match status" value="1"/>
</dbReference>
<feature type="compositionally biased region" description="Basic and acidic residues" evidence="16">
    <location>
        <begin position="21"/>
        <end position="35"/>
    </location>
</feature>